<proteinExistence type="predicted"/>
<gene>
    <name evidence="1" type="ORF">KHZ85_02560</name>
</gene>
<sequence>MKIIKEYLAVYEGDCIAFDIRENGGGDFLNPMLIELPNTHIVFRMDACKTDEIGSKPDIAVTGDALQFFLNMEEFFKFF</sequence>
<evidence type="ECO:0000313" key="2">
    <source>
        <dbReference type="Proteomes" id="UP000753219"/>
    </source>
</evidence>
<dbReference type="AlphaFoldDB" id="A0A942W816"/>
<comment type="caution">
    <text evidence="1">The sequence shown here is derived from an EMBL/GenBank/DDBJ whole genome shotgun (WGS) entry which is preliminary data.</text>
</comment>
<dbReference type="Proteomes" id="UP000753219">
    <property type="component" value="Unassembled WGS sequence"/>
</dbReference>
<dbReference type="RefSeq" id="WP_237929526.1">
    <property type="nucleotide sequence ID" value="NZ_CAJKGD010000003.1"/>
</dbReference>
<dbReference type="EMBL" id="JAGZMZ010000004">
    <property type="protein sequence ID" value="MBS4883628.1"/>
    <property type="molecule type" value="Genomic_DNA"/>
</dbReference>
<reference evidence="1" key="1">
    <citation type="submission" date="2021-02" db="EMBL/GenBank/DDBJ databases">
        <title>Infant gut strain persistence is associated with maternal origin, phylogeny, and functional potential including surface adhesion and iron acquisition.</title>
        <authorList>
            <person name="Lou Y.C."/>
        </authorList>
    </citation>
    <scope>NUCLEOTIDE SEQUENCE</scope>
    <source>
        <strain evidence="1">L3_108_103G1_dasL3_108_103G1_concoct_2</strain>
    </source>
</reference>
<organism evidence="1 2">
    <name type="scientific">Amedibacillus dolichus</name>
    <dbReference type="NCBI Taxonomy" id="31971"/>
    <lineage>
        <taxon>Bacteria</taxon>
        <taxon>Bacillati</taxon>
        <taxon>Bacillota</taxon>
        <taxon>Erysipelotrichia</taxon>
        <taxon>Erysipelotrichales</taxon>
        <taxon>Erysipelotrichaceae</taxon>
        <taxon>Amedibacillus</taxon>
    </lineage>
</organism>
<protein>
    <submittedName>
        <fullName evidence="1">Uncharacterized protein</fullName>
    </submittedName>
</protein>
<accession>A0A942W816</accession>
<name>A0A942W816_9FIRM</name>
<evidence type="ECO:0000313" key="1">
    <source>
        <dbReference type="EMBL" id="MBS4883628.1"/>
    </source>
</evidence>